<evidence type="ECO:0000313" key="2">
    <source>
        <dbReference type="EMBL" id="OWA52824.1"/>
    </source>
</evidence>
<protein>
    <recommendedName>
        <fullName evidence="4">Secreted protein</fullName>
    </recommendedName>
</protein>
<name>A0A9X6NNC1_HYPEX</name>
<organism evidence="2 3">
    <name type="scientific">Hypsibius exemplaris</name>
    <name type="common">Freshwater tardigrade</name>
    <dbReference type="NCBI Taxonomy" id="2072580"/>
    <lineage>
        <taxon>Eukaryota</taxon>
        <taxon>Metazoa</taxon>
        <taxon>Ecdysozoa</taxon>
        <taxon>Tardigrada</taxon>
        <taxon>Eutardigrada</taxon>
        <taxon>Parachela</taxon>
        <taxon>Hypsibioidea</taxon>
        <taxon>Hypsibiidae</taxon>
        <taxon>Hypsibius</taxon>
    </lineage>
</organism>
<feature type="chain" id="PRO_5040732311" description="Secreted protein" evidence="1">
    <location>
        <begin position="27"/>
        <end position="70"/>
    </location>
</feature>
<sequence length="70" mass="7918">MRSVCYKLSFLRFFMIWWWILPGAELKQHGKSNNNEISLTLCIAGDVQLLSRRGHLSLGGQRPSPDIGSS</sequence>
<dbReference type="Proteomes" id="UP000192578">
    <property type="component" value="Unassembled WGS sequence"/>
</dbReference>
<keyword evidence="3" id="KW-1185">Reference proteome</keyword>
<proteinExistence type="predicted"/>
<keyword evidence="1" id="KW-0732">Signal</keyword>
<gene>
    <name evidence="2" type="ORF">BV898_17267</name>
</gene>
<feature type="signal peptide" evidence="1">
    <location>
        <begin position="1"/>
        <end position="26"/>
    </location>
</feature>
<comment type="caution">
    <text evidence="2">The sequence shown here is derived from an EMBL/GenBank/DDBJ whole genome shotgun (WGS) entry which is preliminary data.</text>
</comment>
<evidence type="ECO:0008006" key="4">
    <source>
        <dbReference type="Google" id="ProtNLM"/>
    </source>
</evidence>
<reference evidence="3" key="1">
    <citation type="submission" date="2017-01" db="EMBL/GenBank/DDBJ databases">
        <title>Comparative genomics of anhydrobiosis in the tardigrade Hypsibius dujardini.</title>
        <authorList>
            <person name="Yoshida Y."/>
            <person name="Koutsovoulos G."/>
            <person name="Laetsch D."/>
            <person name="Stevens L."/>
            <person name="Kumar S."/>
            <person name="Horikawa D."/>
            <person name="Ishino K."/>
            <person name="Komine S."/>
            <person name="Tomita M."/>
            <person name="Blaxter M."/>
            <person name="Arakawa K."/>
        </authorList>
    </citation>
    <scope>NUCLEOTIDE SEQUENCE [LARGE SCALE GENOMIC DNA]</scope>
    <source>
        <strain evidence="3">Z151</strain>
    </source>
</reference>
<evidence type="ECO:0000256" key="1">
    <source>
        <dbReference type="SAM" id="SignalP"/>
    </source>
</evidence>
<evidence type="ECO:0000313" key="3">
    <source>
        <dbReference type="Proteomes" id="UP000192578"/>
    </source>
</evidence>
<accession>A0A9X6NNC1</accession>
<dbReference type="EMBL" id="MTYJ01000288">
    <property type="protein sequence ID" value="OWA52824.1"/>
    <property type="molecule type" value="Genomic_DNA"/>
</dbReference>
<dbReference type="AlphaFoldDB" id="A0A9X6NNC1"/>